<proteinExistence type="predicted"/>
<keyword evidence="1" id="KW-0378">Hydrolase</keyword>
<dbReference type="PANTHER" id="PTHR10000">
    <property type="entry name" value="PHOSPHOSERINE PHOSPHATASE"/>
    <property type="match status" value="1"/>
</dbReference>
<dbReference type="GO" id="GO:0016791">
    <property type="term" value="F:phosphatase activity"/>
    <property type="evidence" value="ECO:0007669"/>
    <property type="project" value="UniProtKB-ARBA"/>
</dbReference>
<protein>
    <submittedName>
        <fullName evidence="1">HAD-superfamily hydrolase</fullName>
    </submittedName>
</protein>
<dbReference type="Proteomes" id="UP000034543">
    <property type="component" value="Unassembled WGS sequence"/>
</dbReference>
<dbReference type="Gene3D" id="3.40.50.1000">
    <property type="entry name" value="HAD superfamily/HAD-like"/>
    <property type="match status" value="1"/>
</dbReference>
<dbReference type="InterPro" id="IPR036412">
    <property type="entry name" value="HAD-like_sf"/>
</dbReference>
<dbReference type="InterPro" id="IPR023214">
    <property type="entry name" value="HAD_sf"/>
</dbReference>
<dbReference type="SUPFAM" id="SSF56784">
    <property type="entry name" value="HAD-like"/>
    <property type="match status" value="1"/>
</dbReference>
<dbReference type="AlphaFoldDB" id="A0A0G1CEJ9"/>
<reference evidence="1 2" key="1">
    <citation type="journal article" date="2015" name="Nature">
        <title>rRNA introns, odd ribosomes, and small enigmatic genomes across a large radiation of phyla.</title>
        <authorList>
            <person name="Brown C.T."/>
            <person name="Hug L.A."/>
            <person name="Thomas B.C."/>
            <person name="Sharon I."/>
            <person name="Castelle C.J."/>
            <person name="Singh A."/>
            <person name="Wilkins M.J."/>
            <person name="Williams K.H."/>
            <person name="Banfield J.F."/>
        </authorList>
    </citation>
    <scope>NUCLEOTIDE SEQUENCE [LARGE SCALE GENOMIC DNA]</scope>
</reference>
<dbReference type="GO" id="GO:0000287">
    <property type="term" value="F:magnesium ion binding"/>
    <property type="evidence" value="ECO:0007669"/>
    <property type="project" value="TreeGrafter"/>
</dbReference>
<dbReference type="InterPro" id="IPR006379">
    <property type="entry name" value="HAD-SF_hydro_IIB"/>
</dbReference>
<sequence>MKYKLLMLDVDGTLIPYNYDALPSDRVAAAIQKASKKVTVCLVTGRSFTFSEPVLKKVNLHTGYIVVNNGSHVYDITEKKIIYDQPLERSDALFVLKTLQDAQISCYVKQEFTGFSYREPFQKDEKLNKAYMLFVDEKYSQTQVEAVARKLSHLHEVTMVKSHHKHPDKFGFIISHVKATKLHGAQIIMEKLGVQKEQVIGVGDSYNDFPLLMASGLKIAMGNAVSDLKAIADFVAPAVTEDGVVTVIEKFILIFSCFWPGADNLTQDRELADMIGIVLSH</sequence>
<dbReference type="Gene3D" id="3.30.1240.10">
    <property type="match status" value="1"/>
</dbReference>
<dbReference type="PANTHER" id="PTHR10000:SF8">
    <property type="entry name" value="HAD SUPERFAMILY HYDROLASE-LIKE, TYPE 3"/>
    <property type="match status" value="1"/>
</dbReference>
<dbReference type="STRING" id="1618436.UV59_C0031G0016"/>
<dbReference type="EMBL" id="LCFB01000031">
    <property type="protein sequence ID" value="KKS83829.1"/>
    <property type="molecule type" value="Genomic_DNA"/>
</dbReference>
<dbReference type="Pfam" id="PF08282">
    <property type="entry name" value="Hydrolase_3"/>
    <property type="match status" value="1"/>
</dbReference>
<comment type="caution">
    <text evidence="1">The sequence shown here is derived from an EMBL/GenBank/DDBJ whole genome shotgun (WGS) entry which is preliminary data.</text>
</comment>
<evidence type="ECO:0000313" key="2">
    <source>
        <dbReference type="Proteomes" id="UP000034543"/>
    </source>
</evidence>
<dbReference type="GO" id="GO:0005829">
    <property type="term" value="C:cytosol"/>
    <property type="evidence" value="ECO:0007669"/>
    <property type="project" value="TreeGrafter"/>
</dbReference>
<name>A0A0G1CEJ9_9BACT</name>
<organism evidence="1 2">
    <name type="scientific">Candidatus Gottesmanbacteria bacterium GW2011_GWA1_43_11</name>
    <dbReference type="NCBI Taxonomy" id="1618436"/>
    <lineage>
        <taxon>Bacteria</taxon>
        <taxon>Candidatus Gottesmaniibacteriota</taxon>
    </lineage>
</organism>
<gene>
    <name evidence="1" type="ORF">UV59_C0031G0016</name>
</gene>
<accession>A0A0G1CEJ9</accession>
<dbReference type="NCBIfam" id="TIGR01484">
    <property type="entry name" value="HAD-SF-IIB"/>
    <property type="match status" value="1"/>
</dbReference>
<evidence type="ECO:0000313" key="1">
    <source>
        <dbReference type="EMBL" id="KKS83829.1"/>
    </source>
</evidence>